<name>A0A9E7AB06_9HYPH</name>
<dbReference type="SUPFAM" id="SSF56925">
    <property type="entry name" value="OMPA-like"/>
    <property type="match status" value="1"/>
</dbReference>
<dbReference type="RefSeq" id="WP_244450671.1">
    <property type="nucleotide sequence ID" value="NZ_CP083239.1"/>
</dbReference>
<dbReference type="EMBL" id="CP083239">
    <property type="protein sequence ID" value="UOK72978.1"/>
    <property type="molecule type" value="Genomic_DNA"/>
</dbReference>
<evidence type="ECO:0000256" key="2">
    <source>
        <dbReference type="SAM" id="SignalP"/>
    </source>
</evidence>
<reference evidence="4" key="1">
    <citation type="submission" date="2021-09" db="EMBL/GenBank/DDBJ databases">
        <title>Network and meta-omics reveal the key degrader and cooperation patterns in an efficient 1,4-dioxane-degrading microbial community.</title>
        <authorList>
            <person name="Dai C."/>
        </authorList>
    </citation>
    <scope>NUCLEOTIDE SEQUENCE</scope>
    <source>
        <strain evidence="4">ZM13</strain>
    </source>
</reference>
<dbReference type="KEGG" id="apol:K9D25_09905"/>
<dbReference type="InterPro" id="IPR011250">
    <property type="entry name" value="OMP/PagP_B-barrel"/>
</dbReference>
<organism evidence="4 5">
    <name type="scientific">Ancylobacter polymorphus</name>
    <dbReference type="NCBI Taxonomy" id="223390"/>
    <lineage>
        <taxon>Bacteria</taxon>
        <taxon>Pseudomonadati</taxon>
        <taxon>Pseudomonadota</taxon>
        <taxon>Alphaproteobacteria</taxon>
        <taxon>Hyphomicrobiales</taxon>
        <taxon>Xanthobacteraceae</taxon>
        <taxon>Ancylobacter</taxon>
    </lineage>
</organism>
<dbReference type="Proteomes" id="UP000831684">
    <property type="component" value="Chromosome"/>
</dbReference>
<evidence type="ECO:0000256" key="1">
    <source>
        <dbReference type="ARBA" id="ARBA00022729"/>
    </source>
</evidence>
<accession>A0A9E7AB06</accession>
<feature type="chain" id="PRO_5038827598" evidence="2">
    <location>
        <begin position="33"/>
        <end position="222"/>
    </location>
</feature>
<feature type="domain" description="Outer membrane protein beta-barrel" evidence="3">
    <location>
        <begin position="47"/>
        <end position="219"/>
    </location>
</feature>
<gene>
    <name evidence="4" type="ORF">K9D25_09905</name>
</gene>
<sequence length="222" mass="22878">MRKSGEKVGAGLRGSALATVCVVLLTGGAARAADALDDLDADDLLSRAPEVEEARAFYLRGDIGFVFNESADLGAAGHAPVDNAGVFGLGAGLRLNDLLRLDLTADYRSAADVSFRGFSGEASATTLLANAYLDLGTWYGVTPYVGAGLGGAHVSLSGLGAGDGWGFAWAAMAGGTVTLAPNWQLDLGYRYVRIENAGLGGGLSDFSQAAHEVRLGVRYLFD</sequence>
<dbReference type="Gene3D" id="2.40.160.20">
    <property type="match status" value="1"/>
</dbReference>
<evidence type="ECO:0000313" key="5">
    <source>
        <dbReference type="Proteomes" id="UP000831684"/>
    </source>
</evidence>
<evidence type="ECO:0000313" key="4">
    <source>
        <dbReference type="EMBL" id="UOK72978.1"/>
    </source>
</evidence>
<dbReference type="AlphaFoldDB" id="A0A9E7AB06"/>
<evidence type="ECO:0000259" key="3">
    <source>
        <dbReference type="Pfam" id="PF13505"/>
    </source>
</evidence>
<dbReference type="Pfam" id="PF13505">
    <property type="entry name" value="OMP_b-brl"/>
    <property type="match status" value="1"/>
</dbReference>
<dbReference type="InterPro" id="IPR027385">
    <property type="entry name" value="Beta-barrel_OMP"/>
</dbReference>
<keyword evidence="1 2" id="KW-0732">Signal</keyword>
<feature type="signal peptide" evidence="2">
    <location>
        <begin position="1"/>
        <end position="32"/>
    </location>
</feature>
<protein>
    <submittedName>
        <fullName evidence="4">Outer membrane beta-barrel protein</fullName>
    </submittedName>
</protein>
<proteinExistence type="predicted"/>